<dbReference type="HOGENOM" id="CLU_042538_0_0_1"/>
<protein>
    <submittedName>
        <fullName evidence="1">Uncharacterized protein</fullName>
    </submittedName>
</protein>
<evidence type="ECO:0000313" key="1">
    <source>
        <dbReference type="EMBL" id="EAU34022.1"/>
    </source>
</evidence>
<organism evidence="1 2">
    <name type="scientific">Aspergillus terreus (strain NIH 2624 / FGSC A1156)</name>
    <dbReference type="NCBI Taxonomy" id="341663"/>
    <lineage>
        <taxon>Eukaryota</taxon>
        <taxon>Fungi</taxon>
        <taxon>Dikarya</taxon>
        <taxon>Ascomycota</taxon>
        <taxon>Pezizomycotina</taxon>
        <taxon>Eurotiomycetes</taxon>
        <taxon>Eurotiomycetidae</taxon>
        <taxon>Eurotiales</taxon>
        <taxon>Aspergillaceae</taxon>
        <taxon>Aspergillus</taxon>
        <taxon>Aspergillus subgen. Circumdati</taxon>
    </lineage>
</organism>
<dbReference type="GeneID" id="4321189"/>
<dbReference type="SUPFAM" id="SSF48576">
    <property type="entry name" value="Terpenoid synthases"/>
    <property type="match status" value="1"/>
</dbReference>
<evidence type="ECO:0000313" key="2">
    <source>
        <dbReference type="Proteomes" id="UP000007963"/>
    </source>
</evidence>
<dbReference type="InterPro" id="IPR008949">
    <property type="entry name" value="Isoprenoid_synthase_dom_sf"/>
</dbReference>
<dbReference type="AlphaFoldDB" id="Q0CMY1"/>
<dbReference type="OrthoDB" id="2861623at2759"/>
<dbReference type="EMBL" id="CH476600">
    <property type="protein sequence ID" value="EAU34022.1"/>
    <property type="molecule type" value="Genomic_DNA"/>
</dbReference>
<reference evidence="2" key="1">
    <citation type="submission" date="2005-09" db="EMBL/GenBank/DDBJ databases">
        <title>Annotation of the Aspergillus terreus NIH2624 genome.</title>
        <authorList>
            <person name="Birren B.W."/>
            <person name="Lander E.S."/>
            <person name="Galagan J.E."/>
            <person name="Nusbaum C."/>
            <person name="Devon K."/>
            <person name="Henn M."/>
            <person name="Ma L.-J."/>
            <person name="Jaffe D.B."/>
            <person name="Butler J."/>
            <person name="Alvarez P."/>
            <person name="Gnerre S."/>
            <person name="Grabherr M."/>
            <person name="Kleber M."/>
            <person name="Mauceli E.W."/>
            <person name="Brockman W."/>
            <person name="Rounsley S."/>
            <person name="Young S.K."/>
            <person name="LaButti K."/>
            <person name="Pushparaj V."/>
            <person name="DeCaprio D."/>
            <person name="Crawford M."/>
            <person name="Koehrsen M."/>
            <person name="Engels R."/>
            <person name="Montgomery P."/>
            <person name="Pearson M."/>
            <person name="Howarth C."/>
            <person name="Larson L."/>
            <person name="Luoma S."/>
            <person name="White J."/>
            <person name="Alvarado L."/>
            <person name="Kodira C.D."/>
            <person name="Zeng Q."/>
            <person name="Oleary S."/>
            <person name="Yandava C."/>
            <person name="Denning D.W."/>
            <person name="Nierman W.C."/>
            <person name="Milne T."/>
            <person name="Madden K."/>
        </authorList>
    </citation>
    <scope>NUCLEOTIDE SEQUENCE [LARGE SCALE GENOMIC DNA]</scope>
    <source>
        <strain evidence="2">NIH 2624 / FGSC A1156</strain>
    </source>
</reference>
<gene>
    <name evidence="1" type="ORF">ATEG_04953</name>
</gene>
<dbReference type="Pfam" id="PF19086">
    <property type="entry name" value="Terpene_syn_C_2"/>
    <property type="match status" value="1"/>
</dbReference>
<dbReference type="RefSeq" id="XP_001214131.1">
    <property type="nucleotide sequence ID" value="XM_001214131.1"/>
</dbReference>
<accession>Q0CMY1</accession>
<dbReference type="Proteomes" id="UP000007963">
    <property type="component" value="Unassembled WGS sequence"/>
</dbReference>
<proteinExistence type="predicted"/>
<sequence length="282" mass="32361">MTVTIKSHQPVMEQLKGRTLTIPDLVALVYPDWTVKNHENETEIREEMENDFLERDKRWYPYSTKRAKLKKGNFAQQAGFFWSGCTQEYVKNTIDFLKWSLEPEKYFPEREPCPVPDAGHNSGCFEDIGKSLQTGQSNDALRRYADAMYDYVQSVGEVQDRRDVSLPSWEEYIENRIYSVGGYPCLMAMDVNDIVSLKKEVANGQIDSTIPLKMHYNKNLSAQAALNDAVYDLQQSRMRFDLAESSLVKSGRYTQLGETTKTDISALIQGCKNMMLGNVKWS</sequence>
<name>Q0CMY1_ASPTN</name>
<dbReference type="OMA" id="IFFWDDE"/>
<dbReference type="VEuPathDB" id="FungiDB:ATEG_04953"/>
<dbReference type="Gene3D" id="1.10.600.10">
    <property type="entry name" value="Farnesyl Diphosphate Synthase"/>
    <property type="match status" value="1"/>
</dbReference>
<dbReference type="STRING" id="341663.Q0CMY1"/>